<dbReference type="EMBL" id="UYYB01094521">
    <property type="protein sequence ID" value="VDM74540.1"/>
    <property type="molecule type" value="Genomic_DNA"/>
</dbReference>
<keyword evidence="3" id="KW-1185">Reference proteome</keyword>
<gene>
    <name evidence="2" type="ORF">SVUK_LOCUS9538</name>
</gene>
<feature type="compositionally biased region" description="Polar residues" evidence="1">
    <location>
        <begin position="97"/>
        <end position="115"/>
    </location>
</feature>
<feature type="region of interest" description="Disordered" evidence="1">
    <location>
        <begin position="84"/>
        <end position="115"/>
    </location>
</feature>
<sequence length="115" mass="12507">MDVCVIVGKWLSRLGIIQGMTAKGVSPASTWYVNKSKLEPLDIKLLAEMRPGTGNSQWEASDVGATDLDTRDYEGVLLGVGSSTLQREAKRGRQHNNNRPSLIDVNNPTGSRIPT</sequence>
<dbReference type="AlphaFoldDB" id="A0A3P7IN65"/>
<proteinExistence type="predicted"/>
<evidence type="ECO:0000256" key="1">
    <source>
        <dbReference type="SAM" id="MobiDB-lite"/>
    </source>
</evidence>
<protein>
    <submittedName>
        <fullName evidence="2">Uncharacterized protein</fullName>
    </submittedName>
</protein>
<dbReference type="Proteomes" id="UP000270094">
    <property type="component" value="Unassembled WGS sequence"/>
</dbReference>
<reference evidence="2 3" key="1">
    <citation type="submission" date="2018-11" db="EMBL/GenBank/DDBJ databases">
        <authorList>
            <consortium name="Pathogen Informatics"/>
        </authorList>
    </citation>
    <scope>NUCLEOTIDE SEQUENCE [LARGE SCALE GENOMIC DNA]</scope>
</reference>
<evidence type="ECO:0000313" key="2">
    <source>
        <dbReference type="EMBL" id="VDM74540.1"/>
    </source>
</evidence>
<accession>A0A3P7IN65</accession>
<organism evidence="2 3">
    <name type="scientific">Strongylus vulgaris</name>
    <name type="common">Blood worm</name>
    <dbReference type="NCBI Taxonomy" id="40348"/>
    <lineage>
        <taxon>Eukaryota</taxon>
        <taxon>Metazoa</taxon>
        <taxon>Ecdysozoa</taxon>
        <taxon>Nematoda</taxon>
        <taxon>Chromadorea</taxon>
        <taxon>Rhabditida</taxon>
        <taxon>Rhabditina</taxon>
        <taxon>Rhabditomorpha</taxon>
        <taxon>Strongyloidea</taxon>
        <taxon>Strongylidae</taxon>
        <taxon>Strongylus</taxon>
    </lineage>
</organism>
<name>A0A3P7IN65_STRVU</name>
<evidence type="ECO:0000313" key="3">
    <source>
        <dbReference type="Proteomes" id="UP000270094"/>
    </source>
</evidence>